<proteinExistence type="inferred from homology"/>
<comment type="catalytic activity">
    <reaction evidence="3">
        <text>(2S)-2-[5-amino-1-(5-phospho-beta-D-ribosyl)imidazole-4-carboxamido]succinate = 5-amino-1-(5-phospho-beta-D-ribosyl)imidazole-4-carboxamide + fumarate</text>
        <dbReference type="Rhea" id="RHEA:23920"/>
        <dbReference type="ChEBI" id="CHEBI:29806"/>
        <dbReference type="ChEBI" id="CHEBI:58443"/>
        <dbReference type="ChEBI" id="CHEBI:58475"/>
        <dbReference type="EC" id="4.3.2.2"/>
    </reaction>
</comment>
<evidence type="ECO:0000313" key="6">
    <source>
        <dbReference type="Proteomes" id="UP001207252"/>
    </source>
</evidence>
<dbReference type="Pfam" id="PF10397">
    <property type="entry name" value="ADSL_C"/>
    <property type="match status" value="1"/>
</dbReference>
<evidence type="ECO:0000256" key="1">
    <source>
        <dbReference type="ARBA" id="ARBA00023239"/>
    </source>
</evidence>
<keyword evidence="3" id="KW-0658">Purine biosynthesis</keyword>
<dbReference type="CDD" id="cd03302">
    <property type="entry name" value="Adenylsuccinate_lyase_2"/>
    <property type="match status" value="1"/>
</dbReference>
<dbReference type="Gene3D" id="1.20.200.10">
    <property type="entry name" value="Fumarase/aspartase (Central domain)"/>
    <property type="match status" value="1"/>
</dbReference>
<dbReference type="Proteomes" id="UP001207252">
    <property type="component" value="Unassembled WGS sequence"/>
</dbReference>
<dbReference type="EC" id="4.3.2.2" evidence="2 3"/>
<dbReference type="GO" id="GO:0016829">
    <property type="term" value="F:lyase activity"/>
    <property type="evidence" value="ECO:0007669"/>
    <property type="project" value="UniProtKB-KW"/>
</dbReference>
<dbReference type="PANTHER" id="PTHR43172">
    <property type="entry name" value="ADENYLOSUCCINATE LYASE"/>
    <property type="match status" value="1"/>
</dbReference>
<organism evidence="5 6">
    <name type="scientific">Ureaplasma zalophigenitalium</name>
    <dbReference type="NCBI Taxonomy" id="907723"/>
    <lineage>
        <taxon>Bacteria</taxon>
        <taxon>Bacillati</taxon>
        <taxon>Mycoplasmatota</taxon>
        <taxon>Mycoplasmoidales</taxon>
        <taxon>Mycoplasmoidaceae</taxon>
        <taxon>Ureaplasma</taxon>
    </lineage>
</organism>
<dbReference type="InterPro" id="IPR008948">
    <property type="entry name" value="L-Aspartase-like"/>
</dbReference>
<dbReference type="PANTHER" id="PTHR43172:SF1">
    <property type="entry name" value="ADENYLOSUCCINATE LYASE"/>
    <property type="match status" value="1"/>
</dbReference>
<dbReference type="SUPFAM" id="SSF48557">
    <property type="entry name" value="L-aspartase-like"/>
    <property type="match status" value="1"/>
</dbReference>
<dbReference type="InterPro" id="IPR020557">
    <property type="entry name" value="Fumarate_lyase_CS"/>
</dbReference>
<dbReference type="NCBIfam" id="TIGR00928">
    <property type="entry name" value="purB"/>
    <property type="match status" value="1"/>
</dbReference>
<dbReference type="Pfam" id="PF00206">
    <property type="entry name" value="Lyase_1"/>
    <property type="match status" value="1"/>
</dbReference>
<comment type="similarity">
    <text evidence="3">Belongs to the lyase 1 family. Adenylosuccinate lyase subfamily.</text>
</comment>
<dbReference type="InterPro" id="IPR004769">
    <property type="entry name" value="Pur_lyase"/>
</dbReference>
<evidence type="ECO:0000256" key="2">
    <source>
        <dbReference type="NCBIfam" id="TIGR00928"/>
    </source>
</evidence>
<keyword evidence="1 3" id="KW-0456">Lyase</keyword>
<dbReference type="Gene3D" id="1.10.275.60">
    <property type="match status" value="1"/>
</dbReference>
<name>A0ABT3BNQ5_9BACT</name>
<evidence type="ECO:0000313" key="5">
    <source>
        <dbReference type="EMBL" id="MCV3753862.1"/>
    </source>
</evidence>
<accession>A0ABT3BNQ5</accession>
<dbReference type="InterPro" id="IPR019468">
    <property type="entry name" value="AdenyloSucc_lyase_C"/>
</dbReference>
<evidence type="ECO:0000259" key="4">
    <source>
        <dbReference type="SMART" id="SM00998"/>
    </source>
</evidence>
<sequence length="475" mass="55140">MKTYKNPLTDRYNTEEMAYLFSDHFKFKTWRLLWVSLAQNQRNLGLNFIQQDQVDAMRAKVDDIDFVMANEFEKQFKHDVMAHVHTFGRQVPSAAKIIHLGVTSAFVQDNTNLIQMKEALLLIRQHLVALLHDLCDFALQHQDLATLSFTHFQPAQLTTVGKRACLWAQSFFMNLEQLDYLTDNLAFRGIKGTTGTQASFQTLFNNDYSKVVQLDKLVTKDFGFKKRLLITGQTYDRLQDTQILQLLSNIATSAHKLTNDFRLLQHLKEIEEPFEKDQIGSSAMAYKRNPMRCERVSSLAKFVISLEANGPWVAATQWFERTLDDSANKRLSHPQAFLATEAFLNILRNIISNCVVYPQIIKRHVRDELPFMITEKILMQATKNGANRQEVHEIIREISMQESYLIKNEGQSNNLIVHLLNDSRLKLNKQELEEELDPQLHIGFSVEQTQEYVQHIRKYIGKKTEKSKKVKKFTL</sequence>
<keyword evidence="6" id="KW-1185">Reference proteome</keyword>
<dbReference type="InterPro" id="IPR022761">
    <property type="entry name" value="Fumarate_lyase_N"/>
</dbReference>
<comment type="caution">
    <text evidence="5">The sequence shown here is derived from an EMBL/GenBank/DDBJ whole genome shotgun (WGS) entry which is preliminary data.</text>
</comment>
<gene>
    <name evidence="5" type="primary">purB</name>
    <name evidence="5" type="ORF">OF365_00460</name>
</gene>
<evidence type="ECO:0000256" key="3">
    <source>
        <dbReference type="RuleBase" id="RU361172"/>
    </source>
</evidence>
<dbReference type="PROSITE" id="PS00163">
    <property type="entry name" value="FUMARATE_LYASES"/>
    <property type="match status" value="1"/>
</dbReference>
<reference evidence="5 6" key="1">
    <citation type="journal article" date="2020" name="Int. J. Syst. Evol. Microbiol.">
        <title>Ureaplasma miroungigenitalium sp. nov. isolated from northern elephant seals (Mirounga angustirostris) and Ureaplasma zalophigenitalium sp. nov. isolated from California sea lions (Zalophus californianus).</title>
        <authorList>
            <person name="Volokhov D.V."/>
            <person name="Gulland F.M."/>
            <person name="Gao Y."/>
            <person name="Chizhikov V.E."/>
        </authorList>
    </citation>
    <scope>NUCLEOTIDE SEQUENCE [LARGE SCALE GENOMIC DNA]</scope>
    <source>
        <strain evidence="5 6">CSL7644-GEN</strain>
    </source>
</reference>
<protein>
    <recommendedName>
        <fullName evidence="2 3">Adenylosuccinate lyase</fullName>
        <shortName evidence="3">ASL</shortName>
        <ecNumber evidence="2 3">4.3.2.2</ecNumber>
    </recommendedName>
    <alternativeName>
        <fullName evidence="3">Adenylosuccinase</fullName>
    </alternativeName>
</protein>
<dbReference type="EMBL" id="JAOXHJ010000001">
    <property type="protein sequence ID" value="MCV3753862.1"/>
    <property type="molecule type" value="Genomic_DNA"/>
</dbReference>
<feature type="domain" description="Adenylosuccinate lyase C-terminal" evidence="4">
    <location>
        <begin position="369"/>
        <end position="453"/>
    </location>
</feature>
<comment type="catalytic activity">
    <reaction evidence="3">
        <text>N(6)-(1,2-dicarboxyethyl)-AMP = fumarate + AMP</text>
        <dbReference type="Rhea" id="RHEA:16853"/>
        <dbReference type="ChEBI" id="CHEBI:29806"/>
        <dbReference type="ChEBI" id="CHEBI:57567"/>
        <dbReference type="ChEBI" id="CHEBI:456215"/>
        <dbReference type="EC" id="4.3.2.2"/>
    </reaction>
</comment>
<comment type="pathway">
    <text evidence="3">Purine metabolism; AMP biosynthesis via de novo pathway; AMP from IMP: step 2/2.</text>
</comment>
<dbReference type="InterPro" id="IPR000362">
    <property type="entry name" value="Fumarate_lyase_fam"/>
</dbReference>
<dbReference type="PRINTS" id="PR00149">
    <property type="entry name" value="FUMRATELYASE"/>
</dbReference>
<dbReference type="SMART" id="SM00998">
    <property type="entry name" value="ADSL_C"/>
    <property type="match status" value="1"/>
</dbReference>
<comment type="pathway">
    <text evidence="3">Purine metabolism; IMP biosynthesis via de novo pathway; 5-amino-1-(5-phospho-D-ribosyl)imidazole-4-carboxamide from 5-amino-1-(5-phospho-D-ribosyl)imidazole-4-carboxylate: step 2/2.</text>
</comment>
<dbReference type="RefSeq" id="WP_263817664.1">
    <property type="nucleotide sequence ID" value="NZ_JAOXHJ010000001.1"/>
</dbReference>
<dbReference type="Gene3D" id="1.10.40.30">
    <property type="entry name" value="Fumarase/aspartase (C-terminal domain)"/>
    <property type="match status" value="1"/>
</dbReference>